<dbReference type="PANTHER" id="PTHR30086">
    <property type="entry name" value="ARGININE EXPORTER PROTEIN ARGO"/>
    <property type="match status" value="1"/>
</dbReference>
<dbReference type="RefSeq" id="WP_343862135.1">
    <property type="nucleotide sequence ID" value="NZ_BAAAFD010000012.1"/>
</dbReference>
<sequence>MLPIETLLTFAVAATLLSLSPGPSNLYIMARTMSSGHTSGIAAASGMAIGSMLYVLATAFGLAAVFSLYPTSYIVLKLTGAAYLIYLGASAFWHEAESATTKPKLKSMSRKQVFNQSIVVELTNPKTALFFMAFLPQFADPAAGNLVLQLIILGLLYAVIAFSSDLLMVFMSHKLGRWLSTHPAFPVWQDRVSGSILIGLGTFIAMQEIDL</sequence>
<evidence type="ECO:0000313" key="7">
    <source>
        <dbReference type="EMBL" id="GAA0859560.1"/>
    </source>
</evidence>
<dbReference type="PANTHER" id="PTHR30086:SF20">
    <property type="entry name" value="ARGININE EXPORTER PROTEIN ARGO-RELATED"/>
    <property type="match status" value="1"/>
</dbReference>
<protein>
    <submittedName>
        <fullName evidence="7">LysE family translocator</fullName>
    </submittedName>
</protein>
<evidence type="ECO:0000256" key="5">
    <source>
        <dbReference type="ARBA" id="ARBA00023136"/>
    </source>
</evidence>
<dbReference type="Proteomes" id="UP001500359">
    <property type="component" value="Unassembled WGS sequence"/>
</dbReference>
<keyword evidence="3 6" id="KW-0812">Transmembrane</keyword>
<keyword evidence="2" id="KW-1003">Cell membrane</keyword>
<keyword evidence="8" id="KW-1185">Reference proteome</keyword>
<feature type="transmembrane region" description="Helical" evidence="6">
    <location>
        <begin position="6"/>
        <end position="28"/>
    </location>
</feature>
<proteinExistence type="predicted"/>
<dbReference type="EMBL" id="BAAAFD010000012">
    <property type="protein sequence ID" value="GAA0859560.1"/>
    <property type="molecule type" value="Genomic_DNA"/>
</dbReference>
<keyword evidence="4 6" id="KW-1133">Transmembrane helix</keyword>
<dbReference type="Pfam" id="PF01810">
    <property type="entry name" value="LysE"/>
    <property type="match status" value="1"/>
</dbReference>
<evidence type="ECO:0000256" key="1">
    <source>
        <dbReference type="ARBA" id="ARBA00004651"/>
    </source>
</evidence>
<reference evidence="7 8" key="1">
    <citation type="journal article" date="2019" name="Int. J. Syst. Evol. Microbiol.">
        <title>The Global Catalogue of Microorganisms (GCM) 10K type strain sequencing project: providing services to taxonomists for standard genome sequencing and annotation.</title>
        <authorList>
            <consortium name="The Broad Institute Genomics Platform"/>
            <consortium name="The Broad Institute Genome Sequencing Center for Infectious Disease"/>
            <person name="Wu L."/>
            <person name="Ma J."/>
        </authorList>
    </citation>
    <scope>NUCLEOTIDE SEQUENCE [LARGE SCALE GENOMIC DNA]</scope>
    <source>
        <strain evidence="7 8">JCM 15896</strain>
    </source>
</reference>
<evidence type="ECO:0000313" key="8">
    <source>
        <dbReference type="Proteomes" id="UP001500359"/>
    </source>
</evidence>
<feature type="transmembrane region" description="Helical" evidence="6">
    <location>
        <begin position="40"/>
        <end position="68"/>
    </location>
</feature>
<organism evidence="7 8">
    <name type="scientific">Aliiglaciecola litoralis</name>
    <dbReference type="NCBI Taxonomy" id="582857"/>
    <lineage>
        <taxon>Bacteria</taxon>
        <taxon>Pseudomonadati</taxon>
        <taxon>Pseudomonadota</taxon>
        <taxon>Gammaproteobacteria</taxon>
        <taxon>Alteromonadales</taxon>
        <taxon>Alteromonadaceae</taxon>
        <taxon>Aliiglaciecola</taxon>
    </lineage>
</organism>
<evidence type="ECO:0000256" key="6">
    <source>
        <dbReference type="SAM" id="Phobius"/>
    </source>
</evidence>
<evidence type="ECO:0000256" key="2">
    <source>
        <dbReference type="ARBA" id="ARBA00022475"/>
    </source>
</evidence>
<name>A0ABN1LS23_9ALTE</name>
<gene>
    <name evidence="7" type="ORF">GCM10009114_33490</name>
</gene>
<feature type="transmembrane region" description="Helical" evidence="6">
    <location>
        <begin position="146"/>
        <end position="170"/>
    </location>
</feature>
<comment type="subcellular location">
    <subcellularLocation>
        <location evidence="1">Cell membrane</location>
        <topology evidence="1">Multi-pass membrane protein</topology>
    </subcellularLocation>
</comment>
<accession>A0ABN1LS23</accession>
<evidence type="ECO:0000256" key="3">
    <source>
        <dbReference type="ARBA" id="ARBA00022692"/>
    </source>
</evidence>
<evidence type="ECO:0000256" key="4">
    <source>
        <dbReference type="ARBA" id="ARBA00022989"/>
    </source>
</evidence>
<comment type="caution">
    <text evidence="7">The sequence shown here is derived from an EMBL/GenBank/DDBJ whole genome shotgun (WGS) entry which is preliminary data.</text>
</comment>
<dbReference type="PIRSF" id="PIRSF006324">
    <property type="entry name" value="LeuE"/>
    <property type="match status" value="1"/>
</dbReference>
<dbReference type="InterPro" id="IPR001123">
    <property type="entry name" value="LeuE-type"/>
</dbReference>
<feature type="transmembrane region" description="Helical" evidence="6">
    <location>
        <begin position="74"/>
        <end position="93"/>
    </location>
</feature>
<keyword evidence="5 6" id="KW-0472">Membrane</keyword>